<name>A0A2S2QJ18_9HEMI</name>
<dbReference type="EMBL" id="GGMS01008542">
    <property type="protein sequence ID" value="MBY77745.1"/>
    <property type="molecule type" value="Transcribed_RNA"/>
</dbReference>
<feature type="transmembrane region" description="Helical" evidence="1">
    <location>
        <begin position="55"/>
        <end position="75"/>
    </location>
</feature>
<dbReference type="AlphaFoldDB" id="A0A2S2QJ18"/>
<evidence type="ECO:0000313" key="2">
    <source>
        <dbReference type="EMBL" id="MBY77745.1"/>
    </source>
</evidence>
<evidence type="ECO:0000256" key="1">
    <source>
        <dbReference type="SAM" id="Phobius"/>
    </source>
</evidence>
<gene>
    <name evidence="2" type="ORF">g.501</name>
</gene>
<reference evidence="2" key="1">
    <citation type="submission" date="2018-04" db="EMBL/GenBank/DDBJ databases">
        <title>Transcriptome assembly of Sipha flava.</title>
        <authorList>
            <person name="Scully E.D."/>
            <person name="Geib S.M."/>
            <person name="Palmer N.A."/>
            <person name="Koch K."/>
            <person name="Bradshaw J."/>
            <person name="Heng-Moss T."/>
            <person name="Sarath G."/>
        </authorList>
    </citation>
    <scope>NUCLEOTIDE SEQUENCE</scope>
</reference>
<keyword evidence="1" id="KW-0472">Membrane</keyword>
<protein>
    <submittedName>
        <fullName evidence="2">Uncharacterized protein</fullName>
    </submittedName>
</protein>
<feature type="transmembrane region" description="Helical" evidence="1">
    <location>
        <begin position="15"/>
        <end position="35"/>
    </location>
</feature>
<feature type="transmembrane region" description="Helical" evidence="1">
    <location>
        <begin position="81"/>
        <end position="99"/>
    </location>
</feature>
<sequence>MLFDVPHKSEFSLMYAQKVPIIGVGRKCIISLYLYDRQMFAQTFKSLTFPTARGLSQCSIGIYCFLVNFSLNYMFFYRRTMYSAFIISLFIFICTTLFISCNYRCTTHPDTSPMGTYTT</sequence>
<accession>A0A2S2QJ18</accession>
<keyword evidence="1" id="KW-0812">Transmembrane</keyword>
<proteinExistence type="predicted"/>
<organism evidence="2">
    <name type="scientific">Sipha flava</name>
    <name type="common">yellow sugarcane aphid</name>
    <dbReference type="NCBI Taxonomy" id="143950"/>
    <lineage>
        <taxon>Eukaryota</taxon>
        <taxon>Metazoa</taxon>
        <taxon>Ecdysozoa</taxon>
        <taxon>Arthropoda</taxon>
        <taxon>Hexapoda</taxon>
        <taxon>Insecta</taxon>
        <taxon>Pterygota</taxon>
        <taxon>Neoptera</taxon>
        <taxon>Paraneoptera</taxon>
        <taxon>Hemiptera</taxon>
        <taxon>Sternorrhyncha</taxon>
        <taxon>Aphidomorpha</taxon>
        <taxon>Aphidoidea</taxon>
        <taxon>Aphididae</taxon>
        <taxon>Sipha</taxon>
    </lineage>
</organism>
<keyword evidence="1" id="KW-1133">Transmembrane helix</keyword>